<name>A0A9P9DZ70_9HYPO</name>
<evidence type="ECO:0000256" key="1">
    <source>
        <dbReference type="SAM" id="SignalP"/>
    </source>
</evidence>
<keyword evidence="4" id="KW-1185">Reference proteome</keyword>
<dbReference type="InterPro" id="IPR013830">
    <property type="entry name" value="SGNH_hydro"/>
</dbReference>
<protein>
    <submittedName>
        <fullName evidence="3">SGNH hydrolase-type esterase domain-containing protein</fullName>
    </submittedName>
</protein>
<dbReference type="InterPro" id="IPR036514">
    <property type="entry name" value="SGNH_hydro_sf"/>
</dbReference>
<dbReference type="PANTHER" id="PTHR43695:SF2">
    <property type="entry name" value="PUTATIVE (AFU_ORTHOLOGUE AFUA_2G17250)-RELATED"/>
    <property type="match status" value="1"/>
</dbReference>
<comment type="caution">
    <text evidence="3">The sequence shown here is derived from an EMBL/GenBank/DDBJ whole genome shotgun (WGS) entry which is preliminary data.</text>
</comment>
<evidence type="ECO:0000259" key="2">
    <source>
        <dbReference type="Pfam" id="PF13472"/>
    </source>
</evidence>
<dbReference type="InterPro" id="IPR037459">
    <property type="entry name" value="RhgT-like"/>
</dbReference>
<feature type="signal peptide" evidence="1">
    <location>
        <begin position="1"/>
        <end position="19"/>
    </location>
</feature>
<dbReference type="PANTHER" id="PTHR43695">
    <property type="entry name" value="PUTATIVE (AFU_ORTHOLOGUE AFUA_2G17250)-RELATED"/>
    <property type="match status" value="1"/>
</dbReference>
<sequence length="251" mass="27578">MKFVSVSLALATVLGFSQAAPAVHHKKPPYFILTGDSTVAINGGWGNGFLSVLKSGADGINRGKSGATTVSFRNQGRWNSTLEDVETYKDDYRPIVTIQFGHNDQKTSANISLDEFRTNLEVMANEVKEAGGTPILITSLTRRTFDGDEVRQNLKDQRNQTILAAKAVGAKYLDLNLASTNYINAIGQENADYYNSREGDRTHLNPAGETVFGRMVADLLLRKRRDLTKYVTPNLALSEKIWAGEFATGDE</sequence>
<dbReference type="Proteomes" id="UP000738349">
    <property type="component" value="Unassembled WGS sequence"/>
</dbReference>
<dbReference type="AlphaFoldDB" id="A0A9P9DZ70"/>
<dbReference type="Pfam" id="PF13472">
    <property type="entry name" value="Lipase_GDSL_2"/>
    <property type="match status" value="1"/>
</dbReference>
<dbReference type="SUPFAM" id="SSF52266">
    <property type="entry name" value="SGNH hydrolase"/>
    <property type="match status" value="1"/>
</dbReference>
<feature type="domain" description="SGNH hydrolase-type esterase" evidence="2">
    <location>
        <begin position="35"/>
        <end position="209"/>
    </location>
</feature>
<keyword evidence="3" id="KW-0378">Hydrolase</keyword>
<dbReference type="CDD" id="cd01821">
    <property type="entry name" value="Rhamnogalacturan_acetylesterase_like"/>
    <property type="match status" value="1"/>
</dbReference>
<gene>
    <name evidence="3" type="ORF">EDB81DRAFT_846112</name>
</gene>
<dbReference type="GO" id="GO:0016787">
    <property type="term" value="F:hydrolase activity"/>
    <property type="evidence" value="ECO:0007669"/>
    <property type="project" value="UniProtKB-KW"/>
</dbReference>
<keyword evidence="1" id="KW-0732">Signal</keyword>
<evidence type="ECO:0000313" key="3">
    <source>
        <dbReference type="EMBL" id="KAH7129189.1"/>
    </source>
</evidence>
<organism evidence="3 4">
    <name type="scientific">Dactylonectria macrodidyma</name>
    <dbReference type="NCBI Taxonomy" id="307937"/>
    <lineage>
        <taxon>Eukaryota</taxon>
        <taxon>Fungi</taxon>
        <taxon>Dikarya</taxon>
        <taxon>Ascomycota</taxon>
        <taxon>Pezizomycotina</taxon>
        <taxon>Sordariomycetes</taxon>
        <taxon>Hypocreomycetidae</taxon>
        <taxon>Hypocreales</taxon>
        <taxon>Nectriaceae</taxon>
        <taxon>Dactylonectria</taxon>
    </lineage>
</organism>
<accession>A0A9P9DZ70</accession>
<dbReference type="Gene3D" id="3.40.50.1110">
    <property type="entry name" value="SGNH hydrolase"/>
    <property type="match status" value="1"/>
</dbReference>
<feature type="chain" id="PRO_5040426595" evidence="1">
    <location>
        <begin position="20"/>
        <end position="251"/>
    </location>
</feature>
<evidence type="ECO:0000313" key="4">
    <source>
        <dbReference type="Proteomes" id="UP000738349"/>
    </source>
</evidence>
<dbReference type="OrthoDB" id="5041285at2759"/>
<dbReference type="EMBL" id="JAGMUV010000018">
    <property type="protein sequence ID" value="KAH7129189.1"/>
    <property type="molecule type" value="Genomic_DNA"/>
</dbReference>
<reference evidence="3" key="1">
    <citation type="journal article" date="2021" name="Nat. Commun.">
        <title>Genetic determinants of endophytism in the Arabidopsis root mycobiome.</title>
        <authorList>
            <person name="Mesny F."/>
            <person name="Miyauchi S."/>
            <person name="Thiergart T."/>
            <person name="Pickel B."/>
            <person name="Atanasova L."/>
            <person name="Karlsson M."/>
            <person name="Huettel B."/>
            <person name="Barry K.W."/>
            <person name="Haridas S."/>
            <person name="Chen C."/>
            <person name="Bauer D."/>
            <person name="Andreopoulos W."/>
            <person name="Pangilinan J."/>
            <person name="LaButti K."/>
            <person name="Riley R."/>
            <person name="Lipzen A."/>
            <person name="Clum A."/>
            <person name="Drula E."/>
            <person name="Henrissat B."/>
            <person name="Kohler A."/>
            <person name="Grigoriev I.V."/>
            <person name="Martin F.M."/>
            <person name="Hacquard S."/>
        </authorList>
    </citation>
    <scope>NUCLEOTIDE SEQUENCE</scope>
    <source>
        <strain evidence="3">MPI-CAGE-AT-0147</strain>
    </source>
</reference>
<proteinExistence type="predicted"/>